<keyword evidence="4" id="KW-1185">Reference proteome</keyword>
<dbReference type="PANTHER" id="PTHR33606">
    <property type="entry name" value="PROTEIN YCII"/>
    <property type="match status" value="1"/>
</dbReference>
<dbReference type="Pfam" id="PF03795">
    <property type="entry name" value="YCII"/>
    <property type="match status" value="1"/>
</dbReference>
<gene>
    <name evidence="3" type="ORF">CVO77_19740</name>
</gene>
<evidence type="ECO:0000259" key="2">
    <source>
        <dbReference type="Pfam" id="PF03795"/>
    </source>
</evidence>
<evidence type="ECO:0000313" key="4">
    <source>
        <dbReference type="Proteomes" id="UP000238954"/>
    </source>
</evidence>
<comment type="similarity">
    <text evidence="1">Belongs to the YciI family.</text>
</comment>
<dbReference type="SUPFAM" id="SSF54909">
    <property type="entry name" value="Dimeric alpha+beta barrel"/>
    <property type="match status" value="1"/>
</dbReference>
<accession>A0A2S8AZX4</accession>
<dbReference type="EMBL" id="PHFW01000004">
    <property type="protein sequence ID" value="PQM25684.1"/>
    <property type="molecule type" value="Genomic_DNA"/>
</dbReference>
<dbReference type="InterPro" id="IPR011008">
    <property type="entry name" value="Dimeric_a/b-barrel"/>
</dbReference>
<proteinExistence type="inferred from homology"/>
<evidence type="ECO:0000256" key="1">
    <source>
        <dbReference type="ARBA" id="ARBA00007689"/>
    </source>
</evidence>
<feature type="domain" description="YCII-related" evidence="2">
    <location>
        <begin position="18"/>
        <end position="104"/>
    </location>
</feature>
<dbReference type="AlphaFoldDB" id="A0A2S8AZX4"/>
<keyword evidence="3" id="KW-0614">Plasmid</keyword>
<dbReference type="InterPro" id="IPR005545">
    <property type="entry name" value="YCII"/>
</dbReference>
<evidence type="ECO:0000313" key="3">
    <source>
        <dbReference type="EMBL" id="PQM25684.1"/>
    </source>
</evidence>
<organism evidence="3 4">
    <name type="scientific">Sphingopyxis lindanitolerans</name>
    <dbReference type="NCBI Taxonomy" id="2054227"/>
    <lineage>
        <taxon>Bacteria</taxon>
        <taxon>Pseudomonadati</taxon>
        <taxon>Pseudomonadota</taxon>
        <taxon>Alphaproteobacteria</taxon>
        <taxon>Sphingomonadales</taxon>
        <taxon>Sphingomonadaceae</taxon>
        <taxon>Sphingopyxis</taxon>
    </lineage>
</organism>
<geneLocation type="plasmid" evidence="3">
    <name>unnamed1</name>
</geneLocation>
<sequence length="129" mass="14099">MKPSCATTSANKEPPMPFFVATIENKPGTEQARASAQEAHRQYLRAQAHRILIGGAVLDEAETAPRGSVYVFEAETAREAQRFTDEDPLTIAGTRSAITIRPWRQAVFNRDYVLGTPEAGAPFPDPNQG</sequence>
<protein>
    <recommendedName>
        <fullName evidence="2">YCII-related domain-containing protein</fullName>
    </recommendedName>
</protein>
<name>A0A2S8AZX4_9SPHN</name>
<dbReference type="Gene3D" id="3.30.70.1060">
    <property type="entry name" value="Dimeric alpha+beta barrel"/>
    <property type="match status" value="1"/>
</dbReference>
<dbReference type="Proteomes" id="UP000238954">
    <property type="component" value="Unassembled WGS sequence"/>
</dbReference>
<reference evidence="4" key="1">
    <citation type="submission" date="2017-11" db="EMBL/GenBank/DDBJ databases">
        <title>The complete genome sequence of Sphingopyxis pomeranensis sp. nov. strain WS5A3p.</title>
        <authorList>
            <person name="Kaminski M.A."/>
        </authorList>
    </citation>
    <scope>NUCLEOTIDE SEQUENCE [LARGE SCALE GENOMIC DNA]</scope>
    <source>
        <strain evidence="4">WS5A3p</strain>
    </source>
</reference>
<dbReference type="InterPro" id="IPR051807">
    <property type="entry name" value="Sec-metab_biosynth-assoc"/>
</dbReference>
<comment type="caution">
    <text evidence="3">The sequence shown here is derived from an EMBL/GenBank/DDBJ whole genome shotgun (WGS) entry which is preliminary data.</text>
</comment>
<dbReference type="PANTHER" id="PTHR33606:SF3">
    <property type="entry name" value="PROTEIN YCII"/>
    <property type="match status" value="1"/>
</dbReference>